<accession>A0A9P8IDD2</accession>
<protein>
    <submittedName>
        <fullName evidence="1">Uncharacterized protein</fullName>
    </submittedName>
</protein>
<gene>
    <name evidence="1" type="ORF">FGG08_000416</name>
</gene>
<keyword evidence="2" id="KW-1185">Reference proteome</keyword>
<dbReference type="OrthoDB" id="529205at2759"/>
<organism evidence="1 2">
    <name type="scientific">Glutinoglossum americanum</name>
    <dbReference type="NCBI Taxonomy" id="1670608"/>
    <lineage>
        <taxon>Eukaryota</taxon>
        <taxon>Fungi</taxon>
        <taxon>Dikarya</taxon>
        <taxon>Ascomycota</taxon>
        <taxon>Pezizomycotina</taxon>
        <taxon>Geoglossomycetes</taxon>
        <taxon>Geoglossales</taxon>
        <taxon>Geoglossaceae</taxon>
        <taxon>Glutinoglossum</taxon>
    </lineage>
</organism>
<sequence>MVRAAKLAPGRGVSTSSALFGLKESARDVDNRHIEVERYKRDLLQKQKRGVGHWEEGLASDSESAVRSFFLVPFPLPFTSPGWLTMDAGGQIKADRGEMDPNQEINKLQEEAGKLADKTKIVKGKVDKF</sequence>
<comment type="caution">
    <text evidence="1">The sequence shown here is derived from an EMBL/GenBank/DDBJ whole genome shotgun (WGS) entry which is preliminary data.</text>
</comment>
<dbReference type="AlphaFoldDB" id="A0A9P8IDD2"/>
<proteinExistence type="predicted"/>
<dbReference type="Proteomes" id="UP000698800">
    <property type="component" value="Unassembled WGS sequence"/>
</dbReference>
<name>A0A9P8IDD2_9PEZI</name>
<evidence type="ECO:0000313" key="1">
    <source>
        <dbReference type="EMBL" id="KAH0545585.1"/>
    </source>
</evidence>
<dbReference type="EMBL" id="JAGHQL010000004">
    <property type="protein sequence ID" value="KAH0545585.1"/>
    <property type="molecule type" value="Genomic_DNA"/>
</dbReference>
<evidence type="ECO:0000313" key="2">
    <source>
        <dbReference type="Proteomes" id="UP000698800"/>
    </source>
</evidence>
<reference evidence="1" key="1">
    <citation type="submission" date="2021-03" db="EMBL/GenBank/DDBJ databases">
        <title>Comparative genomics and phylogenomic investigation of the class Geoglossomycetes provide insights into ecological specialization and systematics.</title>
        <authorList>
            <person name="Melie T."/>
            <person name="Pirro S."/>
            <person name="Miller A.N."/>
            <person name="Quandt A."/>
        </authorList>
    </citation>
    <scope>NUCLEOTIDE SEQUENCE</scope>
    <source>
        <strain evidence="1">GBOQ0MN5Z8</strain>
    </source>
</reference>